<feature type="transmembrane region" description="Helical" evidence="1">
    <location>
        <begin position="345"/>
        <end position="364"/>
    </location>
</feature>
<feature type="transmembrane region" description="Helical" evidence="1">
    <location>
        <begin position="74"/>
        <end position="100"/>
    </location>
</feature>
<feature type="transmembrane region" description="Helical" evidence="1">
    <location>
        <begin position="294"/>
        <end position="311"/>
    </location>
</feature>
<feature type="transmembrane region" description="Helical" evidence="1">
    <location>
        <begin position="161"/>
        <end position="177"/>
    </location>
</feature>
<sequence>MYILLISAIIIQLVTLFRTPFYNYFNKLDGSIYIYSTMDVLITCLVLYSIWNVSNRRVKEQINAWCRVEKVSHTILCITIVLFIYALSLAFSSISFILSGATRQALITEHNMFGFGYLLVSSYFKIMFPMYLITNVRKLFKFLLGIGFLLSMIITASRNELIYAGYLIATIYMIRDFRHGFKTVTIVIVAFMLLAFFITIMQGRPVGDGFISVISVFDKHLLYRSYSLYLSDRVTSMPLDVDKYLYPFFGYISDKFLSILSLVNNSIDNSFVSHYEFLGYDKGTGNYYYANVLYPWWSWFILAFGPIGILIKSIYIFFVFYVLLRVGFIFTYLYLMSIVLYSSPFYTPLITIGGVISIFITVFIDIKLRRENDV</sequence>
<accession>A0A7M3VHV2</accession>
<feature type="transmembrane region" description="Helical" evidence="1">
    <location>
        <begin position="32"/>
        <end position="53"/>
    </location>
</feature>
<gene>
    <name evidence="2" type="ORF">VP153_00019</name>
</gene>
<evidence type="ECO:0000313" key="2">
    <source>
        <dbReference type="EMBL" id="QOS14844.1"/>
    </source>
</evidence>
<evidence type="ECO:0008006" key="3">
    <source>
        <dbReference type="Google" id="ProtNLM"/>
    </source>
</evidence>
<dbReference type="AlphaFoldDB" id="A0A7M3VHV2"/>
<keyword evidence="1" id="KW-0812">Transmembrane</keyword>
<feature type="transmembrane region" description="Helical" evidence="1">
    <location>
        <begin position="139"/>
        <end position="155"/>
    </location>
</feature>
<feature type="transmembrane region" description="Helical" evidence="1">
    <location>
        <begin position="318"/>
        <end position="339"/>
    </location>
</feature>
<reference evidence="2" key="1">
    <citation type="submission" date="2020-08" db="EMBL/GenBank/DDBJ databases">
        <title>Genetic structure, function and evolution of capsule biosynthesis loci in Vibrio parahaemolyticus.</title>
        <authorList>
            <person name="Li L."/>
            <person name="Bian S."/>
        </authorList>
    </citation>
    <scope>NUCLEOTIDE SEQUENCE</scope>
    <source>
        <strain evidence="2">VP153</strain>
    </source>
</reference>
<keyword evidence="1" id="KW-1133">Transmembrane helix</keyword>
<organism evidence="2">
    <name type="scientific">Vibrio parahaemolyticus</name>
    <dbReference type="NCBI Taxonomy" id="670"/>
    <lineage>
        <taxon>Bacteria</taxon>
        <taxon>Pseudomonadati</taxon>
        <taxon>Pseudomonadota</taxon>
        <taxon>Gammaproteobacteria</taxon>
        <taxon>Vibrionales</taxon>
        <taxon>Vibrionaceae</taxon>
        <taxon>Vibrio</taxon>
    </lineage>
</organism>
<dbReference type="EMBL" id="MT898008">
    <property type="protein sequence ID" value="QOS14844.1"/>
    <property type="molecule type" value="Genomic_DNA"/>
</dbReference>
<evidence type="ECO:0000256" key="1">
    <source>
        <dbReference type="SAM" id="Phobius"/>
    </source>
</evidence>
<keyword evidence="1" id="KW-0472">Membrane</keyword>
<name>A0A7M3VHV2_VIBPH</name>
<proteinExistence type="predicted"/>
<feature type="transmembrane region" description="Helical" evidence="1">
    <location>
        <begin position="184"/>
        <end position="203"/>
    </location>
</feature>
<feature type="transmembrane region" description="Helical" evidence="1">
    <location>
        <begin position="112"/>
        <end position="132"/>
    </location>
</feature>
<protein>
    <recommendedName>
        <fullName evidence="3">Oligosaccharide repeat unit polymerase</fullName>
    </recommendedName>
</protein>